<dbReference type="EMBL" id="JARKIB010000005">
    <property type="protein sequence ID" value="KAJ7779825.1"/>
    <property type="molecule type" value="Genomic_DNA"/>
</dbReference>
<evidence type="ECO:0000313" key="2">
    <source>
        <dbReference type="EMBL" id="KAJ7779825.1"/>
    </source>
</evidence>
<dbReference type="InterPro" id="IPR027417">
    <property type="entry name" value="P-loop_NTPase"/>
</dbReference>
<protein>
    <recommendedName>
        <fullName evidence="1">Novel STAND NTPase 1 domain-containing protein</fullName>
    </recommendedName>
</protein>
<evidence type="ECO:0000259" key="1">
    <source>
        <dbReference type="Pfam" id="PF20703"/>
    </source>
</evidence>
<dbReference type="Proteomes" id="UP001215598">
    <property type="component" value="Unassembled WGS sequence"/>
</dbReference>
<comment type="caution">
    <text evidence="2">The sequence shown here is derived from an EMBL/GenBank/DDBJ whole genome shotgun (WGS) entry which is preliminary data.</text>
</comment>
<proteinExistence type="predicted"/>
<dbReference type="Gene3D" id="3.40.50.300">
    <property type="entry name" value="P-loop containing nucleotide triphosphate hydrolases"/>
    <property type="match status" value="1"/>
</dbReference>
<reference evidence="2" key="1">
    <citation type="submission" date="2023-03" db="EMBL/GenBank/DDBJ databases">
        <title>Massive genome expansion in bonnet fungi (Mycena s.s.) driven by repeated elements and novel gene families across ecological guilds.</title>
        <authorList>
            <consortium name="Lawrence Berkeley National Laboratory"/>
            <person name="Harder C.B."/>
            <person name="Miyauchi S."/>
            <person name="Viragh M."/>
            <person name="Kuo A."/>
            <person name="Thoen E."/>
            <person name="Andreopoulos B."/>
            <person name="Lu D."/>
            <person name="Skrede I."/>
            <person name="Drula E."/>
            <person name="Henrissat B."/>
            <person name="Morin E."/>
            <person name="Kohler A."/>
            <person name="Barry K."/>
            <person name="LaButti K."/>
            <person name="Morin E."/>
            <person name="Salamov A."/>
            <person name="Lipzen A."/>
            <person name="Mereny Z."/>
            <person name="Hegedus B."/>
            <person name="Baldrian P."/>
            <person name="Stursova M."/>
            <person name="Weitz H."/>
            <person name="Taylor A."/>
            <person name="Grigoriev I.V."/>
            <person name="Nagy L.G."/>
            <person name="Martin F."/>
            <person name="Kauserud H."/>
        </authorList>
    </citation>
    <scope>NUCLEOTIDE SEQUENCE</scope>
    <source>
        <strain evidence="2">CBHHK182m</strain>
    </source>
</reference>
<keyword evidence="3" id="KW-1185">Reference proteome</keyword>
<dbReference type="Pfam" id="PF20703">
    <property type="entry name" value="nSTAND1"/>
    <property type="match status" value="1"/>
</dbReference>
<organism evidence="2 3">
    <name type="scientific">Mycena metata</name>
    <dbReference type="NCBI Taxonomy" id="1033252"/>
    <lineage>
        <taxon>Eukaryota</taxon>
        <taxon>Fungi</taxon>
        <taxon>Dikarya</taxon>
        <taxon>Basidiomycota</taxon>
        <taxon>Agaricomycotina</taxon>
        <taxon>Agaricomycetes</taxon>
        <taxon>Agaricomycetidae</taxon>
        <taxon>Agaricales</taxon>
        <taxon>Marasmiineae</taxon>
        <taxon>Mycenaceae</taxon>
        <taxon>Mycena</taxon>
    </lineage>
</organism>
<gene>
    <name evidence="2" type="ORF">B0H16DRAFT_1830214</name>
</gene>
<dbReference type="InterPro" id="IPR049052">
    <property type="entry name" value="nSTAND1"/>
</dbReference>
<accession>A0AAD7K9L0</accession>
<dbReference type="AlphaFoldDB" id="A0AAD7K9L0"/>
<name>A0AAD7K9L0_9AGAR</name>
<feature type="domain" description="Novel STAND NTPase 1" evidence="1">
    <location>
        <begin position="165"/>
        <end position="296"/>
    </location>
</feature>
<evidence type="ECO:0000313" key="3">
    <source>
        <dbReference type="Proteomes" id="UP001215598"/>
    </source>
</evidence>
<sequence>MPHQPTIPEIRLDHISTCLIITGSSLQLLVDTVKISGLEAILNTTDSLTIKQNKNFCNELMEQAHRVLITITGVYVKSDTGGDLAPSVLNHIANFTQKALTNVHTIKITNIITEVKEMQEHVQARHQEVLDIIETFSISDSASSISQVYSHVYASSTSISMLPAEPKIFHGRDNEIADILKLFEGKSPRIAILGAGGMGKTSLSKAVLHHSDIATKYHANRFVIACDGSTNKVELANIIGAHLDLNPGKDVTQGVLRRLSNTLPTLLVLDNLETLWDPAESRKEIEEFLSLLTDIPSLALMVLDHNARCRETIPSEVDLAFLIAIATIGIRGCPKDVL</sequence>
<dbReference type="SUPFAM" id="SSF52540">
    <property type="entry name" value="P-loop containing nucleoside triphosphate hydrolases"/>
    <property type="match status" value="1"/>
</dbReference>